<comment type="pathway">
    <text evidence="1 10">Lipid metabolism; malonyl-CoA biosynthesis; malonyl-CoA from acetyl-CoA: step 1/1.</text>
</comment>
<evidence type="ECO:0000256" key="3">
    <source>
        <dbReference type="ARBA" id="ARBA00022679"/>
    </source>
</evidence>
<accession>A0A4R2GY36</accession>
<comment type="catalytic activity">
    <reaction evidence="9 10">
        <text>N(6)-carboxybiotinyl-L-lysyl-[protein] + acetyl-CoA = N(6)-biotinyl-L-lysyl-[protein] + malonyl-CoA</text>
        <dbReference type="Rhea" id="RHEA:54728"/>
        <dbReference type="Rhea" id="RHEA-COMP:10505"/>
        <dbReference type="Rhea" id="RHEA-COMP:10506"/>
        <dbReference type="ChEBI" id="CHEBI:57288"/>
        <dbReference type="ChEBI" id="CHEBI:57384"/>
        <dbReference type="ChEBI" id="CHEBI:83144"/>
        <dbReference type="ChEBI" id="CHEBI:83145"/>
        <dbReference type="EC" id="2.1.3.15"/>
    </reaction>
</comment>
<dbReference type="PROSITE" id="PS50989">
    <property type="entry name" value="COA_CT_CTER"/>
    <property type="match status" value="1"/>
</dbReference>
<keyword evidence="10" id="KW-0963">Cytoplasm</keyword>
<keyword evidence="5 10" id="KW-0276">Fatty acid metabolism</keyword>
<dbReference type="GO" id="GO:0016743">
    <property type="term" value="F:carboxyl- or carbamoyltransferase activity"/>
    <property type="evidence" value="ECO:0007669"/>
    <property type="project" value="UniProtKB-UniRule"/>
</dbReference>
<evidence type="ECO:0000256" key="6">
    <source>
        <dbReference type="ARBA" id="ARBA00022840"/>
    </source>
</evidence>
<dbReference type="NCBIfam" id="NF004344">
    <property type="entry name" value="PRK05724.1"/>
    <property type="match status" value="1"/>
</dbReference>
<dbReference type="NCBIfam" id="NF041504">
    <property type="entry name" value="AccA_sub"/>
    <property type="match status" value="1"/>
</dbReference>
<dbReference type="GO" id="GO:0006633">
    <property type="term" value="P:fatty acid biosynthetic process"/>
    <property type="evidence" value="ECO:0007669"/>
    <property type="project" value="UniProtKB-KW"/>
</dbReference>
<keyword evidence="13" id="KW-1185">Reference proteome</keyword>
<evidence type="ECO:0000256" key="7">
    <source>
        <dbReference type="ARBA" id="ARBA00023098"/>
    </source>
</evidence>
<evidence type="ECO:0000259" key="11">
    <source>
        <dbReference type="PROSITE" id="PS50989"/>
    </source>
</evidence>
<evidence type="ECO:0000256" key="8">
    <source>
        <dbReference type="ARBA" id="ARBA00023160"/>
    </source>
</evidence>
<keyword evidence="7 10" id="KW-0443">Lipid metabolism</keyword>
<dbReference type="InterPro" id="IPR001095">
    <property type="entry name" value="Acetyl_CoA_COase_a_su"/>
</dbReference>
<dbReference type="HAMAP" id="MF_00823">
    <property type="entry name" value="AcetylCoA_CT_alpha"/>
    <property type="match status" value="1"/>
</dbReference>
<dbReference type="GO" id="GO:0009317">
    <property type="term" value="C:acetyl-CoA carboxylase complex"/>
    <property type="evidence" value="ECO:0007669"/>
    <property type="project" value="InterPro"/>
</dbReference>
<evidence type="ECO:0000256" key="10">
    <source>
        <dbReference type="HAMAP-Rule" id="MF_00823"/>
    </source>
</evidence>
<dbReference type="GO" id="GO:2001295">
    <property type="term" value="P:malonyl-CoA biosynthetic process"/>
    <property type="evidence" value="ECO:0007669"/>
    <property type="project" value="UniProtKB-UniRule"/>
</dbReference>
<keyword evidence="2 10" id="KW-0444">Lipid biosynthesis</keyword>
<dbReference type="NCBIfam" id="TIGR00513">
    <property type="entry name" value="accA"/>
    <property type="match status" value="1"/>
</dbReference>
<evidence type="ECO:0000256" key="5">
    <source>
        <dbReference type="ARBA" id="ARBA00022832"/>
    </source>
</evidence>
<dbReference type="Gene3D" id="3.90.226.10">
    <property type="entry name" value="2-enoyl-CoA Hydratase, Chain A, domain 1"/>
    <property type="match status" value="1"/>
</dbReference>
<comment type="function">
    <text evidence="10">Component of the acetyl coenzyme A carboxylase (ACC) complex. First, biotin carboxylase catalyzes the carboxylation of biotin on its carrier protein (BCCP) and then the CO(2) group is transferred by the carboxyltransferase to acetyl-CoA to form malonyl-CoA.</text>
</comment>
<dbReference type="PANTHER" id="PTHR42853:SF3">
    <property type="entry name" value="ACETYL-COENZYME A CARBOXYLASE CARBOXYL TRANSFERASE SUBUNIT ALPHA, CHLOROPLASTIC"/>
    <property type="match status" value="1"/>
</dbReference>
<comment type="similarity">
    <text evidence="10">Belongs to the AccA family.</text>
</comment>
<comment type="caution">
    <text evidence="12">The sequence shown here is derived from an EMBL/GenBank/DDBJ whole genome shotgun (WGS) entry which is preliminary data.</text>
</comment>
<keyword evidence="4 10" id="KW-0547">Nucleotide-binding</keyword>
<reference evidence="12 13" key="1">
    <citation type="submission" date="2019-03" db="EMBL/GenBank/DDBJ databases">
        <title>Genomic Encyclopedia of Type Strains, Phase IV (KMG-IV): sequencing the most valuable type-strain genomes for metagenomic binning, comparative biology and taxonomic classification.</title>
        <authorList>
            <person name="Goeker M."/>
        </authorList>
    </citation>
    <scope>NUCLEOTIDE SEQUENCE [LARGE SCALE GENOMIC DNA]</scope>
    <source>
        <strain evidence="12 13">DSM 22958</strain>
    </source>
</reference>
<keyword evidence="3 10" id="KW-0808">Transferase</keyword>
<evidence type="ECO:0000256" key="2">
    <source>
        <dbReference type="ARBA" id="ARBA00022516"/>
    </source>
</evidence>
<evidence type="ECO:0000256" key="9">
    <source>
        <dbReference type="ARBA" id="ARBA00049152"/>
    </source>
</evidence>
<comment type="subcellular location">
    <subcellularLocation>
        <location evidence="10">Cytoplasm</location>
    </subcellularLocation>
</comment>
<dbReference type="AlphaFoldDB" id="A0A4R2GY36"/>
<feature type="domain" description="CoA carboxyltransferase C-terminal" evidence="11">
    <location>
        <begin position="39"/>
        <end position="300"/>
    </location>
</feature>
<dbReference type="EC" id="2.1.3.15" evidence="10"/>
<organism evidence="12 13">
    <name type="scientific">Camelimonas lactis</name>
    <dbReference type="NCBI Taxonomy" id="659006"/>
    <lineage>
        <taxon>Bacteria</taxon>
        <taxon>Pseudomonadati</taxon>
        <taxon>Pseudomonadota</taxon>
        <taxon>Alphaproteobacteria</taxon>
        <taxon>Hyphomicrobiales</taxon>
        <taxon>Chelatococcaceae</taxon>
        <taxon>Camelimonas</taxon>
    </lineage>
</organism>
<comment type="subunit">
    <text evidence="10">Acetyl-CoA carboxylase is a heterohexamer composed of biotin carboxyl carrier protein (AccB), biotin carboxylase (AccC) and two subunits each of ACCase subunit alpha (AccA) and ACCase subunit beta (AccD).</text>
</comment>
<keyword evidence="6 10" id="KW-0067">ATP-binding</keyword>
<sequence length="323" mass="34596">MDAAVSTMRSYLDFEKPVAEIEAKIDELRVVADGDVNVALDEEISRLQARASKTLSDLYAALTPWQKTMVARHPNRPHFRDYCDALITDMTPLAGDRAFGEDEAIITGFGRFRGEPVCILGQEKGWNTETRLRHNFGMARPEGYRKAVRLMEMADRFGLPVISFVDTAGAYPGIGAEERGQAEAIARSTEEALGLGVANVALVVGEGGSGGAVAIAAANRVLMMEHAIYTVASPEASASILWRNAARAQDAATNMKITAQDLLKFGIIDGIVPEPTGGAHRDPAAAIRSAGAAVAAALQEFAGMTPQAIRKAREDKFLAIGRK</sequence>
<dbReference type="SUPFAM" id="SSF52096">
    <property type="entry name" value="ClpP/crotonase"/>
    <property type="match status" value="1"/>
</dbReference>
<name>A0A4R2GY36_9HYPH</name>
<dbReference type="Pfam" id="PF03255">
    <property type="entry name" value="ACCA"/>
    <property type="match status" value="1"/>
</dbReference>
<dbReference type="InterPro" id="IPR011763">
    <property type="entry name" value="COA_CT_C"/>
</dbReference>
<dbReference type="PANTHER" id="PTHR42853">
    <property type="entry name" value="ACETYL-COENZYME A CARBOXYLASE CARBOXYL TRANSFERASE SUBUNIT ALPHA"/>
    <property type="match status" value="1"/>
</dbReference>
<proteinExistence type="inferred from homology"/>
<dbReference type="GO" id="GO:0005524">
    <property type="term" value="F:ATP binding"/>
    <property type="evidence" value="ECO:0007669"/>
    <property type="project" value="UniProtKB-KW"/>
</dbReference>
<dbReference type="Proteomes" id="UP000294881">
    <property type="component" value="Unassembled WGS sequence"/>
</dbReference>
<evidence type="ECO:0000256" key="1">
    <source>
        <dbReference type="ARBA" id="ARBA00004956"/>
    </source>
</evidence>
<dbReference type="EMBL" id="SLWL01000001">
    <property type="protein sequence ID" value="TCO15905.1"/>
    <property type="molecule type" value="Genomic_DNA"/>
</dbReference>
<protein>
    <recommendedName>
        <fullName evidence="10">Acetyl-coenzyme A carboxylase carboxyl transferase subunit alpha</fullName>
        <shortName evidence="10">ACCase subunit alpha</shortName>
        <shortName evidence="10">Acetyl-CoA carboxylase carboxyltransferase subunit alpha</shortName>
        <ecNumber evidence="10">2.1.3.15</ecNumber>
    </recommendedName>
</protein>
<dbReference type="UniPathway" id="UPA00655">
    <property type="reaction ID" value="UER00711"/>
</dbReference>
<dbReference type="InterPro" id="IPR029045">
    <property type="entry name" value="ClpP/crotonase-like_dom_sf"/>
</dbReference>
<dbReference type="PRINTS" id="PR01069">
    <property type="entry name" value="ACCCTRFRASEA"/>
</dbReference>
<dbReference type="GO" id="GO:0003989">
    <property type="term" value="F:acetyl-CoA carboxylase activity"/>
    <property type="evidence" value="ECO:0007669"/>
    <property type="project" value="InterPro"/>
</dbReference>
<evidence type="ECO:0000256" key="4">
    <source>
        <dbReference type="ARBA" id="ARBA00022741"/>
    </source>
</evidence>
<gene>
    <name evidence="10" type="primary">accA</name>
    <name evidence="12" type="ORF">EV666_101154</name>
</gene>
<evidence type="ECO:0000313" key="12">
    <source>
        <dbReference type="EMBL" id="TCO15905.1"/>
    </source>
</evidence>
<evidence type="ECO:0000313" key="13">
    <source>
        <dbReference type="Proteomes" id="UP000294881"/>
    </source>
</evidence>
<keyword evidence="8 10" id="KW-0275">Fatty acid biosynthesis</keyword>